<feature type="compositionally biased region" description="Basic and acidic residues" evidence="1">
    <location>
        <begin position="323"/>
        <end position="336"/>
    </location>
</feature>
<evidence type="ECO:0000256" key="1">
    <source>
        <dbReference type="SAM" id="MobiDB-lite"/>
    </source>
</evidence>
<protein>
    <recommendedName>
        <fullName evidence="4">KOW domain-containing protein</fullName>
    </recommendedName>
</protein>
<feature type="region of interest" description="Disordered" evidence="1">
    <location>
        <begin position="299"/>
        <end position="340"/>
    </location>
</feature>
<evidence type="ECO:0000313" key="3">
    <source>
        <dbReference type="Proteomes" id="UP000033483"/>
    </source>
</evidence>
<accession>A0A0F4ZAB9</accession>
<reference evidence="2 3" key="1">
    <citation type="submission" date="2015-03" db="EMBL/GenBank/DDBJ databases">
        <authorList>
            <person name="Radwan O."/>
            <person name="Al-Naeli F.A."/>
            <person name="Rendon G.A."/>
            <person name="Fields C."/>
        </authorList>
    </citation>
    <scope>NUCLEOTIDE SEQUENCE [LARGE SCALE GENOMIC DNA]</scope>
    <source>
        <strain evidence="2">CR-DP1</strain>
    </source>
</reference>
<dbReference type="Proteomes" id="UP000033483">
    <property type="component" value="Unassembled WGS sequence"/>
</dbReference>
<dbReference type="SUPFAM" id="SSF50104">
    <property type="entry name" value="Translation proteins SH3-like domain"/>
    <property type="match status" value="1"/>
</dbReference>
<name>A0A0F4ZAB9_9PEZI</name>
<gene>
    <name evidence="2" type="ORF">TD95_004692</name>
</gene>
<keyword evidence="3" id="KW-1185">Reference proteome</keyword>
<dbReference type="Pfam" id="PF22682">
    <property type="entry name" value="Ribosomal_uL24m-like"/>
    <property type="match status" value="1"/>
</dbReference>
<proteinExistence type="predicted"/>
<dbReference type="OrthoDB" id="359154at2759"/>
<evidence type="ECO:0008006" key="4">
    <source>
        <dbReference type="Google" id="ProtNLM"/>
    </source>
</evidence>
<sequence>MDKIARRTHLAQRHAIRRIAKKYERKDAEARVNTRRQAVEATREVLDNRKLAIAQSRALWKQGPLAPNMQSVPTYGVVNHPLRLDNREVKLRDDIVKERCQWAGGLRYLSLALGDKVVFVEGPMKGKMDTIMEISPETGSVRLSNFKYRTRVPAFIEKLYKNETAFNPEMDSNPAIPISAIRLVHPIVDAKTGIARDVIVDTIQPANIRRDDITGTTEWDRVIPGLNVILPWPPKERPENPLYAADTARTDIALETFVPTLLRPPMPASLIDELRGKFSVFRTRHEEWYVAKKEAEEAERKARRALGPNKTPVDASMLSPEMEASKARKAERKARGQPELSEEMLAKIGEIMAKNQSAMLDAAGVQKVESPLASRE</sequence>
<comment type="caution">
    <text evidence="2">The sequence shown here is derived from an EMBL/GenBank/DDBJ whole genome shotgun (WGS) entry which is preliminary data.</text>
</comment>
<evidence type="ECO:0000313" key="2">
    <source>
        <dbReference type="EMBL" id="KKA27449.1"/>
    </source>
</evidence>
<dbReference type="AlphaFoldDB" id="A0A0F4ZAB9"/>
<dbReference type="EMBL" id="LAEV01001711">
    <property type="protein sequence ID" value="KKA27449.1"/>
    <property type="molecule type" value="Genomic_DNA"/>
</dbReference>
<organism evidence="2 3">
    <name type="scientific">Thielaviopsis punctulata</name>
    <dbReference type="NCBI Taxonomy" id="72032"/>
    <lineage>
        <taxon>Eukaryota</taxon>
        <taxon>Fungi</taxon>
        <taxon>Dikarya</taxon>
        <taxon>Ascomycota</taxon>
        <taxon>Pezizomycotina</taxon>
        <taxon>Sordariomycetes</taxon>
        <taxon>Hypocreomycetidae</taxon>
        <taxon>Microascales</taxon>
        <taxon>Ceratocystidaceae</taxon>
        <taxon>Thielaviopsis</taxon>
    </lineage>
</organism>
<dbReference type="InterPro" id="IPR008991">
    <property type="entry name" value="Translation_prot_SH3-like_sf"/>
</dbReference>